<dbReference type="PANTHER" id="PTHR30118:SF6">
    <property type="entry name" value="HTH-TYPE TRANSCRIPTIONAL REGULATOR LEUO"/>
    <property type="match status" value="1"/>
</dbReference>
<dbReference type="Gene3D" id="1.10.10.10">
    <property type="entry name" value="Winged helix-like DNA-binding domain superfamily/Winged helix DNA-binding domain"/>
    <property type="match status" value="1"/>
</dbReference>
<gene>
    <name evidence="6" type="ORF">F7R13_25795</name>
</gene>
<dbReference type="AlphaFoldDB" id="A0A6L3N9Z2"/>
<evidence type="ECO:0000256" key="4">
    <source>
        <dbReference type="ARBA" id="ARBA00023163"/>
    </source>
</evidence>
<accession>A0A6L3N9Z2</accession>
<reference evidence="6 7" key="1">
    <citation type="submission" date="2019-09" db="EMBL/GenBank/DDBJ databases">
        <title>Draft genome sequences of 48 bacterial type strains from the CCUG.</title>
        <authorList>
            <person name="Tunovic T."/>
            <person name="Pineiro-Iglesias B."/>
            <person name="Unosson C."/>
            <person name="Inganas E."/>
            <person name="Ohlen M."/>
            <person name="Cardew S."/>
            <person name="Jensie-Markopoulos S."/>
            <person name="Salva-Serra F."/>
            <person name="Jaen-Luchoro D."/>
            <person name="Karlsson R."/>
            <person name="Svensson-Stadler L."/>
            <person name="Chun J."/>
            <person name="Moore E."/>
        </authorList>
    </citation>
    <scope>NUCLEOTIDE SEQUENCE [LARGE SCALE GENOMIC DNA]</scope>
    <source>
        <strain evidence="6 7">CCUG 65687</strain>
    </source>
</reference>
<proteinExistence type="inferred from homology"/>
<dbReference type="InterPro" id="IPR050389">
    <property type="entry name" value="LysR-type_TF"/>
</dbReference>
<keyword evidence="3" id="KW-0238">DNA-binding</keyword>
<comment type="similarity">
    <text evidence="1">Belongs to the LysR transcriptional regulatory family.</text>
</comment>
<organism evidence="6 7">
    <name type="scientific">Burkholderia territorii</name>
    <dbReference type="NCBI Taxonomy" id="1503055"/>
    <lineage>
        <taxon>Bacteria</taxon>
        <taxon>Pseudomonadati</taxon>
        <taxon>Pseudomonadota</taxon>
        <taxon>Betaproteobacteria</taxon>
        <taxon>Burkholderiales</taxon>
        <taxon>Burkholderiaceae</taxon>
        <taxon>Burkholderia</taxon>
        <taxon>Burkholderia cepacia complex</taxon>
    </lineage>
</organism>
<dbReference type="Proteomes" id="UP000473571">
    <property type="component" value="Unassembled WGS sequence"/>
</dbReference>
<dbReference type="InterPro" id="IPR000847">
    <property type="entry name" value="LysR_HTH_N"/>
</dbReference>
<dbReference type="PROSITE" id="PS50931">
    <property type="entry name" value="HTH_LYSR"/>
    <property type="match status" value="1"/>
</dbReference>
<dbReference type="PANTHER" id="PTHR30118">
    <property type="entry name" value="HTH-TYPE TRANSCRIPTIONAL REGULATOR LEUO-RELATED"/>
    <property type="match status" value="1"/>
</dbReference>
<keyword evidence="4" id="KW-0804">Transcription</keyword>
<evidence type="ECO:0000259" key="5">
    <source>
        <dbReference type="PROSITE" id="PS50931"/>
    </source>
</evidence>
<comment type="caution">
    <text evidence="6">The sequence shown here is derived from an EMBL/GenBank/DDBJ whole genome shotgun (WGS) entry which is preliminary data.</text>
</comment>
<evidence type="ECO:0000313" key="6">
    <source>
        <dbReference type="EMBL" id="KAB0655320.1"/>
    </source>
</evidence>
<dbReference type="PRINTS" id="PR00039">
    <property type="entry name" value="HTHLYSR"/>
</dbReference>
<dbReference type="Pfam" id="PF00126">
    <property type="entry name" value="HTH_1"/>
    <property type="match status" value="1"/>
</dbReference>
<evidence type="ECO:0000256" key="3">
    <source>
        <dbReference type="ARBA" id="ARBA00023125"/>
    </source>
</evidence>
<evidence type="ECO:0000256" key="1">
    <source>
        <dbReference type="ARBA" id="ARBA00009437"/>
    </source>
</evidence>
<feature type="non-terminal residue" evidence="6">
    <location>
        <position position="70"/>
    </location>
</feature>
<sequence>MEALDLNLIPYLVALDDTRNVSRAGDLLGVSQPRVSTALGRLREYFGDPLFVRTSRGMEPTPRALALLPA</sequence>
<dbReference type="GO" id="GO:0003700">
    <property type="term" value="F:DNA-binding transcription factor activity"/>
    <property type="evidence" value="ECO:0007669"/>
    <property type="project" value="InterPro"/>
</dbReference>
<evidence type="ECO:0000256" key="2">
    <source>
        <dbReference type="ARBA" id="ARBA00023015"/>
    </source>
</evidence>
<keyword evidence="2" id="KW-0805">Transcription regulation</keyword>
<dbReference type="EMBL" id="VZOL01000520">
    <property type="protein sequence ID" value="KAB0655320.1"/>
    <property type="molecule type" value="Genomic_DNA"/>
</dbReference>
<dbReference type="InterPro" id="IPR036388">
    <property type="entry name" value="WH-like_DNA-bd_sf"/>
</dbReference>
<dbReference type="RefSeq" id="WP_151006426.1">
    <property type="nucleotide sequence ID" value="NZ_VZOL01000520.1"/>
</dbReference>
<feature type="domain" description="HTH lysR-type" evidence="5">
    <location>
        <begin position="4"/>
        <end position="61"/>
    </location>
</feature>
<evidence type="ECO:0000313" key="7">
    <source>
        <dbReference type="Proteomes" id="UP000473571"/>
    </source>
</evidence>
<dbReference type="SUPFAM" id="SSF46785">
    <property type="entry name" value="Winged helix' DNA-binding domain"/>
    <property type="match status" value="1"/>
</dbReference>
<dbReference type="GO" id="GO:0003677">
    <property type="term" value="F:DNA binding"/>
    <property type="evidence" value="ECO:0007669"/>
    <property type="project" value="UniProtKB-KW"/>
</dbReference>
<name>A0A6L3N9Z2_9BURK</name>
<protein>
    <submittedName>
        <fullName evidence="6">LysR family transcriptional regulator</fullName>
    </submittedName>
</protein>
<dbReference type="InterPro" id="IPR036390">
    <property type="entry name" value="WH_DNA-bd_sf"/>
</dbReference>